<evidence type="ECO:0000313" key="2">
    <source>
        <dbReference type="Proteomes" id="UP000461730"/>
    </source>
</evidence>
<dbReference type="SUPFAM" id="SSF48452">
    <property type="entry name" value="TPR-like"/>
    <property type="match status" value="1"/>
</dbReference>
<comment type="caution">
    <text evidence="1">The sequence shown here is derived from an EMBL/GenBank/DDBJ whole genome shotgun (WGS) entry which is preliminary data.</text>
</comment>
<dbReference type="EMBL" id="WRXN01000010">
    <property type="protein sequence ID" value="MVT10773.1"/>
    <property type="molecule type" value="Genomic_DNA"/>
</dbReference>
<gene>
    <name evidence="1" type="ORF">GO493_21050</name>
</gene>
<protein>
    <submittedName>
        <fullName evidence="1">SusD/RagB family nutrient-binding outer membrane lipoprotein</fullName>
    </submittedName>
</protein>
<dbReference type="InterPro" id="IPR011990">
    <property type="entry name" value="TPR-like_helical_dom_sf"/>
</dbReference>
<dbReference type="InterPro" id="IPR041662">
    <property type="entry name" value="SusD-like_2"/>
</dbReference>
<organism evidence="1 2">
    <name type="scientific">Chitinophaga tropicalis</name>
    <dbReference type="NCBI Taxonomy" id="2683588"/>
    <lineage>
        <taxon>Bacteria</taxon>
        <taxon>Pseudomonadati</taxon>
        <taxon>Bacteroidota</taxon>
        <taxon>Chitinophagia</taxon>
        <taxon>Chitinophagales</taxon>
        <taxon>Chitinophagaceae</taxon>
        <taxon>Chitinophaga</taxon>
    </lineage>
</organism>
<name>A0A7K1U8T1_9BACT</name>
<dbReference type="PROSITE" id="PS51257">
    <property type="entry name" value="PROKAR_LIPOPROTEIN"/>
    <property type="match status" value="1"/>
</dbReference>
<dbReference type="Pfam" id="PF12771">
    <property type="entry name" value="SusD-like_2"/>
    <property type="match status" value="1"/>
</dbReference>
<accession>A0A7K1U8T1</accession>
<reference evidence="1 2" key="1">
    <citation type="submission" date="2019-12" db="EMBL/GenBank/DDBJ databases">
        <title>Chitinophaga sp. strain ysch24 (GDMCC 1.1355), whole genome shotgun sequence.</title>
        <authorList>
            <person name="Zhang X."/>
        </authorList>
    </citation>
    <scope>NUCLEOTIDE SEQUENCE [LARGE SCALE GENOMIC DNA]</scope>
    <source>
        <strain evidence="2">ysch24</strain>
    </source>
</reference>
<evidence type="ECO:0000313" key="1">
    <source>
        <dbReference type="EMBL" id="MVT10773.1"/>
    </source>
</evidence>
<keyword evidence="2" id="KW-1185">Reference proteome</keyword>
<dbReference type="Gene3D" id="1.25.40.390">
    <property type="match status" value="1"/>
</dbReference>
<dbReference type="AlphaFoldDB" id="A0A7K1U8T1"/>
<keyword evidence="1" id="KW-0449">Lipoprotein</keyword>
<dbReference type="Proteomes" id="UP000461730">
    <property type="component" value="Unassembled WGS sequence"/>
</dbReference>
<sequence length="447" mass="49518">MTMLRITRYILPMMFLLLIAQGCRKSYFYRGINDDPSQLQRPTPTNLLPSVILQSAYTWGGDASRFPSIFMQQTTGAANQSASANNYNITPDDVDNMWYAGFYGAIMGNIDTLIRIATSDNMPHYAAVGKILLANDLAQVTDFWGDVPYSEAFQGLINTQPKYDSQQSIYTALHALLDQAITALEADDDSPSTPGSEDLLFGGDVSMWIKFAHSLKAKLYLHTVKIDNTSVAKGLAEISEGFGSGEAAFIKFVGSDAVSTQAPWYQFNTQRADITFDGYLNDLMADAGDPRYDVYYDPSDNTALGELYGSANSPVYFMSYDELKFIEAELQFRNGDLAAAAAAYNAAVEANLTRTINNTAYAATVAKTAANITLKDIITQKYIALFLSPEVWTDWRRTGYPELTAPSGNVLNGELPRTLFYPSSEVRYNSNTPANTRLTRRVWWDVQ</sequence>
<proteinExistence type="predicted"/>